<keyword evidence="1" id="KW-0677">Repeat</keyword>
<dbReference type="GO" id="GO:1990904">
    <property type="term" value="C:ribonucleoprotein complex"/>
    <property type="evidence" value="ECO:0007669"/>
    <property type="project" value="UniProtKB-KW"/>
</dbReference>
<evidence type="ECO:0000259" key="5">
    <source>
        <dbReference type="PROSITE" id="PS50102"/>
    </source>
</evidence>
<dbReference type="STRING" id="1965070.A0A3S3R2H0"/>
<dbReference type="Pfam" id="PF13893">
    <property type="entry name" value="RRM_5"/>
    <property type="match status" value="1"/>
</dbReference>
<dbReference type="InterPro" id="IPR021790">
    <property type="entry name" value="PTBP1-like_RRM2"/>
</dbReference>
<reference evidence="7" key="2">
    <citation type="submission" date="2018-11" db="EMBL/GenBank/DDBJ databases">
        <title>Trombidioid mite genomics.</title>
        <authorList>
            <person name="Dong X."/>
        </authorList>
    </citation>
    <scope>NUCLEOTIDE SEQUENCE</scope>
    <source>
        <strain evidence="7">UoL-WK</strain>
    </source>
</reference>
<dbReference type="FunFam" id="3.30.70.330:FF:000072">
    <property type="entry name" value="heterogeneous nuclear ribonucleoprotein L isoform X1"/>
    <property type="match status" value="1"/>
</dbReference>
<proteinExistence type="predicted"/>
<dbReference type="PROSITE" id="PS50102">
    <property type="entry name" value="RRM"/>
    <property type="match status" value="2"/>
</dbReference>
<dbReference type="InterPro" id="IPR000504">
    <property type="entry name" value="RRM_dom"/>
</dbReference>
<feature type="compositionally biased region" description="Basic and acidic residues" evidence="4">
    <location>
        <begin position="1"/>
        <end position="18"/>
    </location>
</feature>
<evidence type="ECO:0000256" key="4">
    <source>
        <dbReference type="SAM" id="MobiDB-lite"/>
    </source>
</evidence>
<organism evidence="7 8">
    <name type="scientific">Dinothrombium tinctorium</name>
    <dbReference type="NCBI Taxonomy" id="1965070"/>
    <lineage>
        <taxon>Eukaryota</taxon>
        <taxon>Metazoa</taxon>
        <taxon>Ecdysozoa</taxon>
        <taxon>Arthropoda</taxon>
        <taxon>Chelicerata</taxon>
        <taxon>Arachnida</taxon>
        <taxon>Acari</taxon>
        <taxon>Acariformes</taxon>
        <taxon>Trombidiformes</taxon>
        <taxon>Prostigmata</taxon>
        <taxon>Anystina</taxon>
        <taxon>Parasitengona</taxon>
        <taxon>Trombidioidea</taxon>
        <taxon>Trombidiidae</taxon>
        <taxon>Dinothrombium</taxon>
    </lineage>
</organism>
<feature type="domain" description="RRM" evidence="5">
    <location>
        <begin position="44"/>
        <end position="121"/>
    </location>
</feature>
<evidence type="ECO:0000256" key="1">
    <source>
        <dbReference type="ARBA" id="ARBA00022737"/>
    </source>
</evidence>
<sequence>MATYEHTAKRIKTEEDRNYNNPGYYGHSNSRYGGHTRNDERENHVLLITVINPAYPITCEVIHQICSPQGKVLRVVIFKKNGVQAMVEFDSVDSAKRAKQALHGCDIYSGCCTLRIEFAKPTRLNVYKNDNESYDYTNPSLGRFTSTSAKHTKTLQCQCACINSRKILVSFKILNNIPKNHQLNNGNLSYYPWQTSTGVTLMPLDVMRNDGRTNENHSEFSCHVFQSNLSLTGKPSDRPALLGEPQGMGNNRNNAPAHQANYVDHGEAAFHEGYGAAPRPPAPQNYVDPYMQHPPGDPYEDGRAPVLPTPPNPGFGGAPPPPPPGGGGAPPPIMSGQPPPPTGAPQQGAVMMVYGLDHDRMNAERLFNLFCLYGNVVRVKFLKSKEGCAMVQMGDPVAVERCINSLNNLTFFGKKMQLSYSKQAFLNDVQQPFELQDGTPSFKDFMGNRNNRFTNPEAASKNRIAPPAKVLHFFNAPHGMTEEEIVNIFKSTGGPTPSGVKLFQSKTERSSSGLIQFESVAEAVEALVLCNHISIPNPSGKFPFVFKLCFSSTGSRF</sequence>
<dbReference type="EMBL" id="NCKU01000071">
    <property type="protein sequence ID" value="RWS17464.1"/>
    <property type="molecule type" value="Genomic_DNA"/>
</dbReference>
<evidence type="ECO:0000313" key="6">
    <source>
        <dbReference type="EMBL" id="RWS17452.1"/>
    </source>
</evidence>
<dbReference type="InterPro" id="IPR012677">
    <property type="entry name" value="Nucleotide-bd_a/b_plait_sf"/>
</dbReference>
<dbReference type="Pfam" id="PF22976">
    <property type="entry name" value="RRM_10"/>
    <property type="match status" value="1"/>
</dbReference>
<evidence type="ECO:0000313" key="8">
    <source>
        <dbReference type="Proteomes" id="UP000285301"/>
    </source>
</evidence>
<dbReference type="CDD" id="cd12424">
    <property type="entry name" value="RRM3_hnRNPL_like"/>
    <property type="match status" value="1"/>
</dbReference>
<feature type="region of interest" description="Disordered" evidence="4">
    <location>
        <begin position="272"/>
        <end position="345"/>
    </location>
</feature>
<dbReference type="OrthoDB" id="302770at2759"/>
<evidence type="ECO:0000256" key="3">
    <source>
        <dbReference type="PROSITE-ProRule" id="PRU00176"/>
    </source>
</evidence>
<feature type="domain" description="RRM" evidence="5">
    <location>
        <begin position="349"/>
        <end position="423"/>
    </location>
</feature>
<keyword evidence="7" id="KW-0687">Ribonucleoprotein</keyword>
<dbReference type="InterPro" id="IPR055204">
    <property type="entry name" value="HNRNPL_RRM"/>
</dbReference>
<reference evidence="7 8" key="1">
    <citation type="journal article" date="2018" name="Gigascience">
        <title>Genomes of trombidid mites reveal novel predicted allergens and laterally-transferred genes associated with secondary metabolism.</title>
        <authorList>
            <person name="Dong X."/>
            <person name="Chaisiri K."/>
            <person name="Xia D."/>
            <person name="Armstrong S.D."/>
            <person name="Fang Y."/>
            <person name="Donnelly M.J."/>
            <person name="Kadowaki T."/>
            <person name="McGarry J.W."/>
            <person name="Darby A.C."/>
            <person name="Makepeace B.L."/>
        </authorList>
    </citation>
    <scope>NUCLEOTIDE SEQUENCE [LARGE SCALE GENOMIC DNA]</scope>
    <source>
        <strain evidence="7">UoL-WK</strain>
    </source>
</reference>
<dbReference type="CDD" id="cd12427">
    <property type="entry name" value="RRM4_hnRNPL_like"/>
    <property type="match status" value="1"/>
</dbReference>
<protein>
    <submittedName>
        <fullName evidence="7">Heterogeneous nuclear ribonucleoprotein L-like protein</fullName>
    </submittedName>
</protein>
<dbReference type="Pfam" id="PF11835">
    <property type="entry name" value="RRM_8"/>
    <property type="match status" value="1"/>
</dbReference>
<dbReference type="InterPro" id="IPR035979">
    <property type="entry name" value="RBD_domain_sf"/>
</dbReference>
<keyword evidence="2 3" id="KW-0694">RNA-binding</keyword>
<gene>
    <name evidence="7" type="ORF">B4U79_00495</name>
    <name evidence="6" type="ORF">B4U79_09206</name>
</gene>
<dbReference type="Gene3D" id="3.30.70.330">
    <property type="match status" value="3"/>
</dbReference>
<dbReference type="Proteomes" id="UP000285301">
    <property type="component" value="Unassembled WGS sequence"/>
</dbReference>
<dbReference type="EMBL" id="NCKU01000072">
    <property type="protein sequence ID" value="RWS17452.1"/>
    <property type="molecule type" value="Genomic_DNA"/>
</dbReference>
<evidence type="ECO:0000256" key="2">
    <source>
        <dbReference type="ARBA" id="ARBA00022884"/>
    </source>
</evidence>
<accession>A0A3S3R2H0</accession>
<feature type="region of interest" description="Disordered" evidence="4">
    <location>
        <begin position="1"/>
        <end position="37"/>
    </location>
</feature>
<dbReference type="AlphaFoldDB" id="A0A3S3R2H0"/>
<dbReference type="SMART" id="SM00360">
    <property type="entry name" value="RRM"/>
    <property type="match status" value="3"/>
</dbReference>
<feature type="region of interest" description="Disordered" evidence="4">
    <location>
        <begin position="231"/>
        <end position="257"/>
    </location>
</feature>
<dbReference type="GO" id="GO:0003723">
    <property type="term" value="F:RNA binding"/>
    <property type="evidence" value="ECO:0007669"/>
    <property type="project" value="UniProtKB-UniRule"/>
</dbReference>
<keyword evidence="8" id="KW-1185">Reference proteome</keyword>
<name>A0A3S3R2H0_9ACAR</name>
<dbReference type="CDD" id="cd12694">
    <property type="entry name" value="RRM2_hnRNPL_like"/>
    <property type="match status" value="1"/>
</dbReference>
<feature type="compositionally biased region" description="Pro residues" evidence="4">
    <location>
        <begin position="307"/>
        <end position="343"/>
    </location>
</feature>
<evidence type="ECO:0000313" key="7">
    <source>
        <dbReference type="EMBL" id="RWS17464.1"/>
    </source>
</evidence>
<dbReference type="PANTHER" id="PTHR15592">
    <property type="entry name" value="MATRIN 3/NUCLEAR PROTEIN 220-RELATED"/>
    <property type="match status" value="1"/>
</dbReference>
<comment type="caution">
    <text evidence="7">The sequence shown here is derived from an EMBL/GenBank/DDBJ whole genome shotgun (WGS) entry which is preliminary data.</text>
</comment>
<dbReference type="SUPFAM" id="SSF54928">
    <property type="entry name" value="RNA-binding domain, RBD"/>
    <property type="match status" value="3"/>
</dbReference>